<dbReference type="PROSITE" id="PS51257">
    <property type="entry name" value="PROKAR_LIPOPROTEIN"/>
    <property type="match status" value="1"/>
</dbReference>
<comment type="similarity">
    <text evidence="2 4">Belongs to the bacterial solute-binding protein 3 family.</text>
</comment>
<feature type="region of interest" description="Disordered" evidence="5">
    <location>
        <begin position="26"/>
        <end position="50"/>
    </location>
</feature>
<evidence type="ECO:0000256" key="2">
    <source>
        <dbReference type="ARBA" id="ARBA00010333"/>
    </source>
</evidence>
<evidence type="ECO:0000256" key="6">
    <source>
        <dbReference type="SAM" id="SignalP"/>
    </source>
</evidence>
<reference evidence="8 9" key="1">
    <citation type="submission" date="2016-10" db="EMBL/GenBank/DDBJ databases">
        <authorList>
            <person name="de Groot N.N."/>
        </authorList>
    </citation>
    <scope>NUCLEOTIDE SEQUENCE [LARGE SCALE GENOMIC DNA]</scope>
    <source>
        <strain evidence="8 9">DSM 1283</strain>
    </source>
</reference>
<dbReference type="Pfam" id="PF00497">
    <property type="entry name" value="SBP_bac_3"/>
    <property type="match status" value="1"/>
</dbReference>
<organism evidence="8 9">
    <name type="scientific">Anaerocolumna aminovalerica</name>
    <dbReference type="NCBI Taxonomy" id="1527"/>
    <lineage>
        <taxon>Bacteria</taxon>
        <taxon>Bacillati</taxon>
        <taxon>Bacillota</taxon>
        <taxon>Clostridia</taxon>
        <taxon>Lachnospirales</taxon>
        <taxon>Lachnospiraceae</taxon>
        <taxon>Anaerocolumna</taxon>
    </lineage>
</organism>
<dbReference type="AlphaFoldDB" id="A0A1I5EWW5"/>
<proteinExistence type="inferred from homology"/>
<dbReference type="Proteomes" id="UP000198806">
    <property type="component" value="Unassembled WGS sequence"/>
</dbReference>
<dbReference type="InterPro" id="IPR001638">
    <property type="entry name" value="Solute-binding_3/MltF_N"/>
</dbReference>
<accession>A0A1I5EWW5</accession>
<dbReference type="RefSeq" id="WP_242960919.1">
    <property type="nucleotide sequence ID" value="NZ_BAABFM010000085.1"/>
</dbReference>
<feature type="domain" description="Solute-binding protein family 3/N-terminal" evidence="7">
    <location>
        <begin position="53"/>
        <end position="268"/>
    </location>
</feature>
<name>A0A1I5EWW5_9FIRM</name>
<dbReference type="STRING" id="1527.SAMN04489757_11123"/>
<dbReference type="CDD" id="cd13530">
    <property type="entry name" value="PBP2_peptides_like"/>
    <property type="match status" value="1"/>
</dbReference>
<dbReference type="PANTHER" id="PTHR35936">
    <property type="entry name" value="MEMBRANE-BOUND LYTIC MUREIN TRANSGLYCOSYLASE F"/>
    <property type="match status" value="1"/>
</dbReference>
<dbReference type="PROSITE" id="PS01039">
    <property type="entry name" value="SBP_BACTERIAL_3"/>
    <property type="match status" value="1"/>
</dbReference>
<feature type="signal peptide" evidence="6">
    <location>
        <begin position="1"/>
        <end position="18"/>
    </location>
</feature>
<comment type="subcellular location">
    <subcellularLocation>
        <location evidence="1">Cell envelope</location>
    </subcellularLocation>
</comment>
<feature type="chain" id="PRO_5011745198" evidence="6">
    <location>
        <begin position="19"/>
        <end position="272"/>
    </location>
</feature>
<keyword evidence="9" id="KW-1185">Reference proteome</keyword>
<dbReference type="SMART" id="SM00062">
    <property type="entry name" value="PBPb"/>
    <property type="match status" value="1"/>
</dbReference>
<evidence type="ECO:0000256" key="4">
    <source>
        <dbReference type="RuleBase" id="RU003744"/>
    </source>
</evidence>
<sequence length="272" mass="29557">MKKILSIIFIMVMAISLAACGTKKDGTNGKGKDTTAEKENTEGKDTSTGTKEKLIVGTEPGFAPYEYMEGDKVVGIDMDIAKAIADAMGKELEIKTMDFDGALLAVQQGKVDFVAAGVSVDEDRLKVMDFSVDYVNSTEVVVTLKDNAKVASVDDLNDKVIGVQQGNIADIYVSNPENITAKEVKRYKKFAQASEDLKNGKIDCIVMDLYPAEELAAANDNLVILDGVLFEDKYAIAVKKGNQELLDQINEVINQLIEDGKIEEFTANHTAK</sequence>
<protein>
    <submittedName>
        <fullName evidence="8">Amino acid ABC transporter substrate-binding protein, PAAT family</fullName>
    </submittedName>
</protein>
<dbReference type="Gene3D" id="3.40.190.10">
    <property type="entry name" value="Periplasmic binding protein-like II"/>
    <property type="match status" value="2"/>
</dbReference>
<gene>
    <name evidence="8" type="ORF">SAMN04489757_11123</name>
</gene>
<dbReference type="EMBL" id="FOWD01000011">
    <property type="protein sequence ID" value="SFO15521.1"/>
    <property type="molecule type" value="Genomic_DNA"/>
</dbReference>
<evidence type="ECO:0000256" key="1">
    <source>
        <dbReference type="ARBA" id="ARBA00004196"/>
    </source>
</evidence>
<dbReference type="SUPFAM" id="SSF53850">
    <property type="entry name" value="Periplasmic binding protein-like II"/>
    <property type="match status" value="1"/>
</dbReference>
<evidence type="ECO:0000259" key="7">
    <source>
        <dbReference type="SMART" id="SM00062"/>
    </source>
</evidence>
<dbReference type="PANTHER" id="PTHR35936:SF17">
    <property type="entry name" value="ARGININE-BINDING EXTRACELLULAR PROTEIN ARTP"/>
    <property type="match status" value="1"/>
</dbReference>
<evidence type="ECO:0000313" key="8">
    <source>
        <dbReference type="EMBL" id="SFO15521.1"/>
    </source>
</evidence>
<dbReference type="InterPro" id="IPR018313">
    <property type="entry name" value="SBP_3_CS"/>
</dbReference>
<evidence type="ECO:0000256" key="5">
    <source>
        <dbReference type="SAM" id="MobiDB-lite"/>
    </source>
</evidence>
<keyword evidence="3 6" id="KW-0732">Signal</keyword>
<evidence type="ECO:0000313" key="9">
    <source>
        <dbReference type="Proteomes" id="UP000198806"/>
    </source>
</evidence>
<dbReference type="GO" id="GO:0030313">
    <property type="term" value="C:cell envelope"/>
    <property type="evidence" value="ECO:0007669"/>
    <property type="project" value="UniProtKB-SubCell"/>
</dbReference>
<evidence type="ECO:0000256" key="3">
    <source>
        <dbReference type="ARBA" id="ARBA00022729"/>
    </source>
</evidence>